<sequence length="190" mass="22428">MALTIAKNITFYRKQLNLTQFELAEKLNYSDKSISKWERADGIPDVATLVDLSKLFGVTLDQLVFKEPRKNATKKRSRTLLSYFYASIIFAVATLIFGLFTWFNVEYENWLLFIWAVVGSSLNLLIFNIVWKRKKEIIFYQIILLWTSALLLFLHLNFNGSYFIFIFAAAVQICMFMLFYIIYKPRHQKN</sequence>
<keyword evidence="1" id="KW-0238">DNA-binding</keyword>
<keyword evidence="2" id="KW-0472">Membrane</keyword>
<dbReference type="EMBL" id="FO681347">
    <property type="protein sequence ID" value="CCV64417.1"/>
    <property type="molecule type" value="Genomic_DNA"/>
</dbReference>
<dbReference type="HOGENOM" id="CLU_1425180_0_0_14"/>
<gene>
    <name evidence="4" type="ORF">BN85408400</name>
</gene>
<evidence type="ECO:0000259" key="3">
    <source>
        <dbReference type="PROSITE" id="PS50943"/>
    </source>
</evidence>
<dbReference type="PROSITE" id="PS50943">
    <property type="entry name" value="HTH_CROC1"/>
    <property type="match status" value="1"/>
</dbReference>
<keyword evidence="2" id="KW-1133">Transmembrane helix</keyword>
<proteinExistence type="predicted"/>
<dbReference type="InterPro" id="IPR001387">
    <property type="entry name" value="Cro/C1-type_HTH"/>
</dbReference>
<dbReference type="InterPro" id="IPR010982">
    <property type="entry name" value="Lambda_DNA-bd_dom_sf"/>
</dbReference>
<protein>
    <recommendedName>
        <fullName evidence="3">HTH cro/C1-type domain-containing protein</fullName>
    </recommendedName>
</protein>
<feature type="transmembrane region" description="Helical" evidence="2">
    <location>
        <begin position="137"/>
        <end position="156"/>
    </location>
</feature>
<evidence type="ECO:0000313" key="5">
    <source>
        <dbReference type="Proteomes" id="UP000032740"/>
    </source>
</evidence>
<dbReference type="GO" id="GO:0003677">
    <property type="term" value="F:DNA binding"/>
    <property type="evidence" value="ECO:0007669"/>
    <property type="project" value="UniProtKB-KW"/>
</dbReference>
<evidence type="ECO:0000256" key="1">
    <source>
        <dbReference type="ARBA" id="ARBA00023125"/>
    </source>
</evidence>
<dbReference type="SUPFAM" id="SSF47413">
    <property type="entry name" value="lambda repressor-like DNA-binding domains"/>
    <property type="match status" value="1"/>
</dbReference>
<dbReference type="STRING" id="1318466.BN85408400"/>
<feature type="transmembrane region" description="Helical" evidence="2">
    <location>
        <begin position="80"/>
        <end position="103"/>
    </location>
</feature>
<dbReference type="SMART" id="SM00530">
    <property type="entry name" value="HTH_XRE"/>
    <property type="match status" value="1"/>
</dbReference>
<keyword evidence="2" id="KW-0812">Transmembrane</keyword>
<keyword evidence="5" id="KW-1185">Reference proteome</keyword>
<dbReference type="PANTHER" id="PTHR46558:SF13">
    <property type="entry name" value="HTH-TYPE TRANSCRIPTIONAL REGULATOR IMMR"/>
    <property type="match status" value="1"/>
</dbReference>
<dbReference type="AlphaFoldDB" id="U4KL14"/>
<feature type="domain" description="HTH cro/C1-type" evidence="3">
    <location>
        <begin position="9"/>
        <end position="63"/>
    </location>
</feature>
<organism evidence="4 5">
    <name type="scientific">Alteracholeplasma palmae (strain ATCC 49389 / J233)</name>
    <name type="common">Acholeplasma palmae</name>
    <dbReference type="NCBI Taxonomy" id="1318466"/>
    <lineage>
        <taxon>Bacteria</taxon>
        <taxon>Bacillati</taxon>
        <taxon>Mycoplasmatota</taxon>
        <taxon>Mollicutes</taxon>
        <taxon>Acholeplasmatales</taxon>
        <taxon>Acholeplasmataceae</taxon>
        <taxon>Acholeplasma</taxon>
    </lineage>
</organism>
<dbReference type="Pfam" id="PF01381">
    <property type="entry name" value="HTH_3"/>
    <property type="match status" value="1"/>
</dbReference>
<dbReference type="KEGG" id="apal:BN85408400"/>
<evidence type="ECO:0000313" key="4">
    <source>
        <dbReference type="EMBL" id="CCV64417.1"/>
    </source>
</evidence>
<evidence type="ECO:0000256" key="2">
    <source>
        <dbReference type="SAM" id="Phobius"/>
    </source>
</evidence>
<feature type="transmembrane region" description="Helical" evidence="2">
    <location>
        <begin position="162"/>
        <end position="183"/>
    </location>
</feature>
<feature type="transmembrane region" description="Helical" evidence="2">
    <location>
        <begin position="109"/>
        <end position="130"/>
    </location>
</feature>
<dbReference type="Gene3D" id="1.10.260.40">
    <property type="entry name" value="lambda repressor-like DNA-binding domains"/>
    <property type="match status" value="1"/>
</dbReference>
<reference evidence="4 5" key="1">
    <citation type="journal article" date="2013" name="J. Mol. Microbiol. Biotechnol.">
        <title>Analysis of the Complete Genomes of Acholeplasma brassicae , A. palmae and A. laidlawii and Their Comparison to the Obligate Parasites from ' Candidatus Phytoplasma'.</title>
        <authorList>
            <person name="Kube M."/>
            <person name="Siewert C."/>
            <person name="Migdoll A.M."/>
            <person name="Duduk B."/>
            <person name="Holz S."/>
            <person name="Rabus R."/>
            <person name="Seemuller E."/>
            <person name="Mitrovic J."/>
            <person name="Muller I."/>
            <person name="Buttner C."/>
            <person name="Reinhardt R."/>
        </authorList>
    </citation>
    <scope>NUCLEOTIDE SEQUENCE [LARGE SCALE GENOMIC DNA]</scope>
    <source>
        <strain evidence="4 5">J233</strain>
    </source>
</reference>
<dbReference type="CDD" id="cd00093">
    <property type="entry name" value="HTH_XRE"/>
    <property type="match status" value="1"/>
</dbReference>
<dbReference type="Proteomes" id="UP000032740">
    <property type="component" value="Chromosome"/>
</dbReference>
<name>U4KL14_ALTPJ</name>
<accession>U4KL14</accession>
<dbReference type="PANTHER" id="PTHR46558">
    <property type="entry name" value="TRACRIPTIONAL REGULATORY PROTEIN-RELATED-RELATED"/>
    <property type="match status" value="1"/>
</dbReference>